<keyword evidence="6" id="KW-1185">Reference proteome</keyword>
<keyword evidence="4" id="KW-1133">Transmembrane helix</keyword>
<keyword evidence="1" id="KW-0853">WD repeat</keyword>
<keyword evidence="4" id="KW-0472">Membrane</keyword>
<dbReference type="EMBL" id="JADGMS010000012">
    <property type="protein sequence ID" value="KAF9671784.1"/>
    <property type="molecule type" value="Genomic_DNA"/>
</dbReference>
<proteinExistence type="predicted"/>
<evidence type="ECO:0000313" key="5">
    <source>
        <dbReference type="EMBL" id="KAF9671784.1"/>
    </source>
</evidence>
<dbReference type="OrthoDB" id="1897642at2759"/>
<dbReference type="PANTHER" id="PTHR47232:SF1">
    <property type="entry name" value="TRANSDUCIN FAMILY PROTEIN _ WD-40 REPEAT FAMILY PROTEIN"/>
    <property type="match status" value="1"/>
</dbReference>
<feature type="region of interest" description="Disordered" evidence="3">
    <location>
        <begin position="113"/>
        <end position="136"/>
    </location>
</feature>
<keyword evidence="4" id="KW-0812">Transmembrane</keyword>
<dbReference type="Gene3D" id="2.130.10.10">
    <property type="entry name" value="YVTN repeat-like/Quinoprotein amine dehydrogenase"/>
    <property type="match status" value="2"/>
</dbReference>
<dbReference type="PROSITE" id="PS50082">
    <property type="entry name" value="WD_REPEATS_2"/>
    <property type="match status" value="1"/>
</dbReference>
<accession>A0A835JNQ8</accession>
<organism evidence="5 6">
    <name type="scientific">Salix dunnii</name>
    <dbReference type="NCBI Taxonomy" id="1413687"/>
    <lineage>
        <taxon>Eukaryota</taxon>
        <taxon>Viridiplantae</taxon>
        <taxon>Streptophyta</taxon>
        <taxon>Embryophyta</taxon>
        <taxon>Tracheophyta</taxon>
        <taxon>Spermatophyta</taxon>
        <taxon>Magnoliopsida</taxon>
        <taxon>eudicotyledons</taxon>
        <taxon>Gunneridae</taxon>
        <taxon>Pentapetalae</taxon>
        <taxon>rosids</taxon>
        <taxon>fabids</taxon>
        <taxon>Malpighiales</taxon>
        <taxon>Salicaceae</taxon>
        <taxon>Saliceae</taxon>
        <taxon>Salix</taxon>
    </lineage>
</organism>
<feature type="transmembrane region" description="Helical" evidence="4">
    <location>
        <begin position="229"/>
        <end position="246"/>
    </location>
</feature>
<reference evidence="5 6" key="1">
    <citation type="submission" date="2020-10" db="EMBL/GenBank/DDBJ databases">
        <title>Plant Genome Project.</title>
        <authorList>
            <person name="Zhang R.-G."/>
        </authorList>
    </citation>
    <scope>NUCLEOTIDE SEQUENCE [LARGE SCALE GENOMIC DNA]</scope>
    <source>
        <strain evidence="5">FAFU-HL-1</strain>
        <tissue evidence="5">Leaf</tissue>
    </source>
</reference>
<feature type="coiled-coil region" evidence="2">
    <location>
        <begin position="60"/>
        <end position="94"/>
    </location>
</feature>
<dbReference type="InterPro" id="IPR001680">
    <property type="entry name" value="WD40_rpt"/>
</dbReference>
<feature type="region of interest" description="Disordered" evidence="3">
    <location>
        <begin position="1"/>
        <end position="42"/>
    </location>
</feature>
<dbReference type="InterPro" id="IPR015943">
    <property type="entry name" value="WD40/YVTN_repeat-like_dom_sf"/>
</dbReference>
<comment type="caution">
    <text evidence="5">The sequence shown here is derived from an EMBL/GenBank/DDBJ whole genome shotgun (WGS) entry which is preliminary data.</text>
</comment>
<feature type="transmembrane region" description="Helical" evidence="4">
    <location>
        <begin position="252"/>
        <end position="271"/>
    </location>
</feature>
<feature type="compositionally biased region" description="Polar residues" evidence="3">
    <location>
        <begin position="126"/>
        <end position="136"/>
    </location>
</feature>
<dbReference type="Pfam" id="PF00400">
    <property type="entry name" value="WD40"/>
    <property type="match status" value="2"/>
</dbReference>
<evidence type="ECO:0000256" key="1">
    <source>
        <dbReference type="PROSITE-ProRule" id="PRU00221"/>
    </source>
</evidence>
<dbReference type="AlphaFoldDB" id="A0A835JNQ8"/>
<keyword evidence="2" id="KW-0175">Coiled coil</keyword>
<evidence type="ECO:0000313" key="6">
    <source>
        <dbReference type="Proteomes" id="UP000657918"/>
    </source>
</evidence>
<dbReference type="InterPro" id="IPR036322">
    <property type="entry name" value="WD40_repeat_dom_sf"/>
</dbReference>
<feature type="compositionally biased region" description="Basic and acidic residues" evidence="3">
    <location>
        <begin position="11"/>
        <end position="30"/>
    </location>
</feature>
<dbReference type="SUPFAM" id="SSF50978">
    <property type="entry name" value="WD40 repeat-like"/>
    <property type="match status" value="1"/>
</dbReference>
<evidence type="ECO:0000256" key="3">
    <source>
        <dbReference type="SAM" id="MobiDB-lite"/>
    </source>
</evidence>
<sequence>MNTPSPILKRPKLEQKRNDGDIEASLDKKSNQNNGREEEDSIEEQKVAFIALIEHRSREVQHLKQRVSYYQAQLVEAEKRLEDSQTKLARLSGRSNAAVANKSSVDNGIKNVKMERKSPSPVRLNEASSSSQPQSRTELVIPAVNPKVTQPVKSMGSGARISYGSSAQPSSLAPSNGVVNEKVEKPYSSVNVKVEKSNSAVKVKMEKCHRSSSDVEVVEIQDRGNKRKIGIYIYIYIYIAIVHVFVYNCMLGVALCFIWYVITCSFIIFFYQISEQKEHKELIPLVSRSSVPCTVHCHTSNHISSQHKRKLRSVAVCPVNDQLFVSSALDGMINLWQLQARGSGASLLSTTDSVSPVQRRWPEDIAWHPLGNSLFSAYTADSRDSQISVLDLNKTQGRARVTFLEDKPHVKGIINGIEFMPWENNTCFVTGGSDHGVFLWNEKDEENSWKPKALHRNMHSSAVMGVAGMQQKQIVLSAGADKRIVGFDVQVGRADFKHQLDSKCMSVLPNPCDFNLFMVQTGTHGKQLRLFDIRLRQTEIHSFGFKQESSDSQSALINQAWSPDGLYLTSGSVDPVIHVFDIRYNYHKPSQSIKAHQKRVFKAVWHYSLPLLISISSDLHIGLHKIT</sequence>
<protein>
    <submittedName>
        <fullName evidence="5">Uncharacterized protein</fullName>
    </submittedName>
</protein>
<gene>
    <name evidence="5" type="ORF">SADUNF_Sadunf12G0084600</name>
</gene>
<dbReference type="SMART" id="SM00320">
    <property type="entry name" value="WD40"/>
    <property type="match status" value="5"/>
</dbReference>
<evidence type="ECO:0000256" key="4">
    <source>
        <dbReference type="SAM" id="Phobius"/>
    </source>
</evidence>
<dbReference type="PANTHER" id="PTHR47232">
    <property type="entry name" value="TRANSDUCIN FAMILY PROTEIN / WD-40 REPEAT FAMILY PROTEIN"/>
    <property type="match status" value="1"/>
</dbReference>
<dbReference type="Proteomes" id="UP000657918">
    <property type="component" value="Unassembled WGS sequence"/>
</dbReference>
<feature type="repeat" description="WD" evidence="1">
    <location>
        <begin position="304"/>
        <end position="339"/>
    </location>
</feature>
<name>A0A835JNQ8_9ROSI</name>
<evidence type="ECO:0000256" key="2">
    <source>
        <dbReference type="SAM" id="Coils"/>
    </source>
</evidence>